<evidence type="ECO:0000313" key="5">
    <source>
        <dbReference type="EMBL" id="CAG8760081.1"/>
    </source>
</evidence>
<accession>A0A9N9J3A4</accession>
<evidence type="ECO:0000256" key="2">
    <source>
        <dbReference type="ARBA" id="ARBA00010617"/>
    </source>
</evidence>
<sequence>VADDKFMDELFGQLYLLVFAAISTTSRFLSFALFDYAGRPELWDEIYEEQLKIHNESNGILTINDIQKMVKLDCFLKESFRYSSDIASLGHTMTKDSYTFSNGTTIPKDTAFSSKFYGDTAHNFQPKRHITSYSNGKVIHSPATKVDRSLLTFGGGKHACP</sequence>
<dbReference type="GO" id="GO:0004497">
    <property type="term" value="F:monooxygenase activity"/>
    <property type="evidence" value="ECO:0007669"/>
    <property type="project" value="InterPro"/>
</dbReference>
<keyword evidence="4" id="KW-0812">Transmembrane</keyword>
<evidence type="ECO:0000313" key="6">
    <source>
        <dbReference type="Proteomes" id="UP000789508"/>
    </source>
</evidence>
<reference evidence="5" key="1">
    <citation type="submission" date="2021-06" db="EMBL/GenBank/DDBJ databases">
        <authorList>
            <person name="Kallberg Y."/>
            <person name="Tangrot J."/>
            <person name="Rosling A."/>
        </authorList>
    </citation>
    <scope>NUCLEOTIDE SEQUENCE</scope>
    <source>
        <strain evidence="5">FL130A</strain>
    </source>
</reference>
<protein>
    <submittedName>
        <fullName evidence="5">6626_t:CDS:1</fullName>
    </submittedName>
</protein>
<dbReference type="OrthoDB" id="1844152at2759"/>
<dbReference type="Pfam" id="PF00067">
    <property type="entry name" value="p450"/>
    <property type="match status" value="1"/>
</dbReference>
<feature type="transmembrane region" description="Helical" evidence="4">
    <location>
        <begin position="14"/>
        <end position="34"/>
    </location>
</feature>
<organism evidence="5 6">
    <name type="scientific">Ambispora leptoticha</name>
    <dbReference type="NCBI Taxonomy" id="144679"/>
    <lineage>
        <taxon>Eukaryota</taxon>
        <taxon>Fungi</taxon>
        <taxon>Fungi incertae sedis</taxon>
        <taxon>Mucoromycota</taxon>
        <taxon>Glomeromycotina</taxon>
        <taxon>Glomeromycetes</taxon>
        <taxon>Archaeosporales</taxon>
        <taxon>Ambisporaceae</taxon>
        <taxon>Ambispora</taxon>
    </lineage>
</organism>
<feature type="non-terminal residue" evidence="5">
    <location>
        <position position="1"/>
    </location>
</feature>
<feature type="non-terminal residue" evidence="5">
    <location>
        <position position="161"/>
    </location>
</feature>
<dbReference type="AlphaFoldDB" id="A0A9N9J3A4"/>
<comment type="similarity">
    <text evidence="2">Belongs to the cytochrome P450 family.</text>
</comment>
<dbReference type="Proteomes" id="UP000789508">
    <property type="component" value="Unassembled WGS sequence"/>
</dbReference>
<dbReference type="GO" id="GO:0005506">
    <property type="term" value="F:iron ion binding"/>
    <property type="evidence" value="ECO:0007669"/>
    <property type="project" value="InterPro"/>
</dbReference>
<dbReference type="GO" id="GO:0016705">
    <property type="term" value="F:oxidoreductase activity, acting on paired donors, with incorporation or reduction of molecular oxygen"/>
    <property type="evidence" value="ECO:0007669"/>
    <property type="project" value="InterPro"/>
</dbReference>
<dbReference type="InterPro" id="IPR001128">
    <property type="entry name" value="Cyt_P450"/>
</dbReference>
<dbReference type="PANTHER" id="PTHR46206">
    <property type="entry name" value="CYTOCHROME P450"/>
    <property type="match status" value="1"/>
</dbReference>
<evidence type="ECO:0000256" key="4">
    <source>
        <dbReference type="SAM" id="Phobius"/>
    </source>
</evidence>
<dbReference type="GO" id="GO:0020037">
    <property type="term" value="F:heme binding"/>
    <property type="evidence" value="ECO:0007669"/>
    <property type="project" value="InterPro"/>
</dbReference>
<proteinExistence type="inferred from homology"/>
<keyword evidence="4" id="KW-1133">Transmembrane helix</keyword>
<dbReference type="Gene3D" id="1.10.630.10">
    <property type="entry name" value="Cytochrome P450"/>
    <property type="match status" value="1"/>
</dbReference>
<comment type="cofactor">
    <cofactor evidence="1">
        <name>heme</name>
        <dbReference type="ChEBI" id="CHEBI:30413"/>
    </cofactor>
</comment>
<evidence type="ECO:0000256" key="3">
    <source>
        <dbReference type="ARBA" id="ARBA00022723"/>
    </source>
</evidence>
<keyword evidence="6" id="KW-1185">Reference proteome</keyword>
<gene>
    <name evidence="5" type="ORF">ALEPTO_LOCUS13646</name>
</gene>
<comment type="caution">
    <text evidence="5">The sequence shown here is derived from an EMBL/GenBank/DDBJ whole genome shotgun (WGS) entry which is preliminary data.</text>
</comment>
<keyword evidence="4" id="KW-0472">Membrane</keyword>
<dbReference type="EMBL" id="CAJVPS010045803">
    <property type="protein sequence ID" value="CAG8760081.1"/>
    <property type="molecule type" value="Genomic_DNA"/>
</dbReference>
<evidence type="ECO:0000256" key="1">
    <source>
        <dbReference type="ARBA" id="ARBA00001971"/>
    </source>
</evidence>
<dbReference type="SUPFAM" id="SSF48264">
    <property type="entry name" value="Cytochrome P450"/>
    <property type="match status" value="1"/>
</dbReference>
<dbReference type="InterPro" id="IPR036396">
    <property type="entry name" value="Cyt_P450_sf"/>
</dbReference>
<name>A0A9N9J3A4_9GLOM</name>
<keyword evidence="3" id="KW-0479">Metal-binding</keyword>